<accession>A0A9X9MF91</accession>
<evidence type="ECO:0000313" key="2">
    <source>
        <dbReference type="EMBL" id="VDB84161.1"/>
    </source>
</evidence>
<protein>
    <submittedName>
        <fullName evidence="2">BgtAcSP-30129</fullName>
    </submittedName>
</protein>
<dbReference type="AlphaFoldDB" id="A0A9X9MF91"/>
<dbReference type="EMBL" id="LR026988">
    <property type="protein sequence ID" value="VDB84161.1"/>
    <property type="molecule type" value="Genomic_DNA"/>
</dbReference>
<gene>
    <name evidence="2" type="ORF">BGT96224V316_LOCUS3228</name>
</gene>
<name>A0A9X9MF91_BLUGR</name>
<feature type="chain" id="PRO_5040927653" evidence="1">
    <location>
        <begin position="19"/>
        <end position="158"/>
    </location>
</feature>
<evidence type="ECO:0000313" key="3">
    <source>
        <dbReference type="Proteomes" id="UP000324639"/>
    </source>
</evidence>
<reference evidence="2 3" key="1">
    <citation type="submission" date="2018-08" db="EMBL/GenBank/DDBJ databases">
        <authorList>
            <person name="Muller C M."/>
        </authorList>
    </citation>
    <scope>NUCLEOTIDE SEQUENCE [LARGE SCALE GENOMIC DNA]</scope>
</reference>
<sequence length="158" mass="18665">MNFCLPLLLIILKYPAFTHEAYTLKPAGRKSTPLTPENMDDFSYHLLQCDDKYYSKEKVEDAYKLVCNQKLLSYQDLETNNDLISVDENSFAQEYYFPKNSEMARFHNPKRHLLSAIFTPQSTYIVFKFFSGQDKHCDYLGFVYLNSDNRYEICDEFP</sequence>
<proteinExistence type="predicted"/>
<keyword evidence="1" id="KW-0732">Signal</keyword>
<keyword evidence="3" id="KW-1185">Reference proteome</keyword>
<evidence type="ECO:0000256" key="1">
    <source>
        <dbReference type="SAM" id="SignalP"/>
    </source>
</evidence>
<dbReference type="Proteomes" id="UP000324639">
    <property type="component" value="Chromosome Bgt_-05"/>
</dbReference>
<organism evidence="2 3">
    <name type="scientific">Blumeria graminis f. sp. tritici</name>
    <dbReference type="NCBI Taxonomy" id="62690"/>
    <lineage>
        <taxon>Eukaryota</taxon>
        <taxon>Fungi</taxon>
        <taxon>Dikarya</taxon>
        <taxon>Ascomycota</taxon>
        <taxon>Pezizomycotina</taxon>
        <taxon>Leotiomycetes</taxon>
        <taxon>Erysiphales</taxon>
        <taxon>Erysiphaceae</taxon>
        <taxon>Blumeria</taxon>
    </lineage>
</organism>
<feature type="signal peptide" evidence="1">
    <location>
        <begin position="1"/>
        <end position="18"/>
    </location>
</feature>